<evidence type="ECO:0000313" key="1">
    <source>
        <dbReference type="EMBL" id="KAJ4427503.1"/>
    </source>
</evidence>
<protein>
    <submittedName>
        <fullName evidence="1">Uncharacterized protein</fullName>
    </submittedName>
</protein>
<reference evidence="1 2" key="1">
    <citation type="journal article" date="2022" name="Allergy">
        <title>Genome assembly and annotation of Periplaneta americana reveal a comprehensive cockroach allergen profile.</title>
        <authorList>
            <person name="Wang L."/>
            <person name="Xiong Q."/>
            <person name="Saelim N."/>
            <person name="Wang L."/>
            <person name="Nong W."/>
            <person name="Wan A.T."/>
            <person name="Shi M."/>
            <person name="Liu X."/>
            <person name="Cao Q."/>
            <person name="Hui J.H.L."/>
            <person name="Sookrung N."/>
            <person name="Leung T.F."/>
            <person name="Tungtrongchitr A."/>
            <person name="Tsui S.K.W."/>
        </authorList>
    </citation>
    <scope>NUCLEOTIDE SEQUENCE [LARGE SCALE GENOMIC DNA]</scope>
    <source>
        <strain evidence="1">PWHHKU_190912</strain>
    </source>
</reference>
<sequence>MSPSTESYPAFALIGLRENPGKNLNQVGYCGNRAGRFSLPRESHARLAEGRRRKARLELPWALGRDARRGKGKLRDASKVRGEEKQLRLSRESRGSLYVESRKRKQHVLTPEKLEVIKVRTELSPKKSLRHLAKGTNIPCRKPQFQVTQRLCALDVGLWRSSAHVSCVDIKGKVKTVSGGVPG</sequence>
<proteinExistence type="predicted"/>
<evidence type="ECO:0000313" key="2">
    <source>
        <dbReference type="Proteomes" id="UP001148838"/>
    </source>
</evidence>
<dbReference type="Proteomes" id="UP001148838">
    <property type="component" value="Unassembled WGS sequence"/>
</dbReference>
<organism evidence="1 2">
    <name type="scientific">Periplaneta americana</name>
    <name type="common">American cockroach</name>
    <name type="synonym">Blatta americana</name>
    <dbReference type="NCBI Taxonomy" id="6978"/>
    <lineage>
        <taxon>Eukaryota</taxon>
        <taxon>Metazoa</taxon>
        <taxon>Ecdysozoa</taxon>
        <taxon>Arthropoda</taxon>
        <taxon>Hexapoda</taxon>
        <taxon>Insecta</taxon>
        <taxon>Pterygota</taxon>
        <taxon>Neoptera</taxon>
        <taxon>Polyneoptera</taxon>
        <taxon>Dictyoptera</taxon>
        <taxon>Blattodea</taxon>
        <taxon>Blattoidea</taxon>
        <taxon>Blattidae</taxon>
        <taxon>Blattinae</taxon>
        <taxon>Periplaneta</taxon>
    </lineage>
</organism>
<gene>
    <name evidence="1" type="ORF">ANN_25151</name>
</gene>
<accession>A0ABQ8S0N2</accession>
<keyword evidence="2" id="KW-1185">Reference proteome</keyword>
<dbReference type="EMBL" id="JAJSOF020000038">
    <property type="protein sequence ID" value="KAJ4427503.1"/>
    <property type="molecule type" value="Genomic_DNA"/>
</dbReference>
<name>A0ABQ8S0N2_PERAM</name>
<comment type="caution">
    <text evidence="1">The sequence shown here is derived from an EMBL/GenBank/DDBJ whole genome shotgun (WGS) entry which is preliminary data.</text>
</comment>